<keyword evidence="5" id="KW-1185">Reference proteome</keyword>
<dbReference type="RefSeq" id="WP_116390708.1">
    <property type="nucleotide sequence ID" value="NZ_QUQO01000001.1"/>
</dbReference>
<dbReference type="SUPFAM" id="SSF48695">
    <property type="entry name" value="Multiheme cytochromes"/>
    <property type="match status" value="1"/>
</dbReference>
<dbReference type="InParanoid" id="A0A371RF79"/>
<sequence length="458" mass="50364">MRKREVFKQILAAGAVIFSLGTMAWAQQHPVPLDDGAMAQGVASCAGTTCHSRQTASGAIVRQNEILTWQDPSRSSGAHSRAYQVLMTPQGQAISRLAGFGPAEKAPECLSCHAHDVPETQWGDQFNISEGVTCESCHGNAEKWLSTHYAVGVSHEDNLANGLFPTTDVEKTTSLCLDCHFGSTREKQFVTHRIMGAGHPRMSFELELFTALQQHHTVDMDYLERKSMVRTSSMKNWAVGQAIALERATELFTDDELGRDGLFPELYFFDCHACHQPLSNDRQTFAGWRPNPGRPLGPGVPVFTDSNLIMLKAAVAEVMPERSAEFSQVGARLHAATRVDHDATKLAAAALADYSRDLREAFLETEFDSRTTMNILSRILDATTAAEYTNYAAGEQAVIAVDVFLNAMVDQGAIEFSILDELAPEIDEAFDAVQNPSDYDAARLRRALLAIADRTRRL</sequence>
<proteinExistence type="predicted"/>
<gene>
    <name evidence="4" type="ORF">DX908_01545</name>
</gene>
<evidence type="ECO:0000256" key="2">
    <source>
        <dbReference type="SAM" id="SignalP"/>
    </source>
</evidence>
<dbReference type="Proteomes" id="UP000264589">
    <property type="component" value="Unassembled WGS sequence"/>
</dbReference>
<evidence type="ECO:0000256" key="1">
    <source>
        <dbReference type="ARBA" id="ARBA00022729"/>
    </source>
</evidence>
<name>A0A371RF79_9PROT</name>
<evidence type="ECO:0000313" key="5">
    <source>
        <dbReference type="Proteomes" id="UP000264589"/>
    </source>
</evidence>
<protein>
    <recommendedName>
        <fullName evidence="3">Cytochrome c-552/4 domain-containing protein</fullName>
    </recommendedName>
</protein>
<comment type="caution">
    <text evidence="4">The sequence shown here is derived from an EMBL/GenBank/DDBJ whole genome shotgun (WGS) entry which is preliminary data.</text>
</comment>
<dbReference type="Gene3D" id="1.10.1130.10">
    <property type="entry name" value="Flavocytochrome C3, Chain A"/>
    <property type="match status" value="1"/>
</dbReference>
<dbReference type="InterPro" id="IPR036280">
    <property type="entry name" value="Multihaem_cyt_sf"/>
</dbReference>
<dbReference type="EMBL" id="QUQO01000001">
    <property type="protein sequence ID" value="RFB04080.1"/>
    <property type="molecule type" value="Genomic_DNA"/>
</dbReference>
<accession>A0A371RF79</accession>
<reference evidence="4 5" key="1">
    <citation type="submission" date="2018-08" db="EMBL/GenBank/DDBJ databases">
        <title>Parvularcula sp. SM1705, isolated from surface water of the South Sea China.</title>
        <authorList>
            <person name="Sun L."/>
        </authorList>
    </citation>
    <scope>NUCLEOTIDE SEQUENCE [LARGE SCALE GENOMIC DNA]</scope>
    <source>
        <strain evidence="4 5">SM1705</strain>
    </source>
</reference>
<dbReference type="PANTHER" id="PTHR35038">
    <property type="entry name" value="DISSIMILATORY SULFITE REDUCTASE SIRA"/>
    <property type="match status" value="1"/>
</dbReference>
<dbReference type="Pfam" id="PF13435">
    <property type="entry name" value="Cytochrome_C554"/>
    <property type="match status" value="1"/>
</dbReference>
<dbReference type="InterPro" id="IPR023155">
    <property type="entry name" value="Cyt_c-552/4"/>
</dbReference>
<evidence type="ECO:0000259" key="3">
    <source>
        <dbReference type="Pfam" id="PF13435"/>
    </source>
</evidence>
<evidence type="ECO:0000313" key="4">
    <source>
        <dbReference type="EMBL" id="RFB04080.1"/>
    </source>
</evidence>
<organism evidence="4 5">
    <name type="scientific">Parvularcula marina</name>
    <dbReference type="NCBI Taxonomy" id="2292771"/>
    <lineage>
        <taxon>Bacteria</taxon>
        <taxon>Pseudomonadati</taxon>
        <taxon>Pseudomonadota</taxon>
        <taxon>Alphaproteobacteria</taxon>
        <taxon>Parvularculales</taxon>
        <taxon>Parvularculaceae</taxon>
        <taxon>Parvularcula</taxon>
    </lineage>
</organism>
<keyword evidence="1 2" id="KW-0732">Signal</keyword>
<feature type="signal peptide" evidence="2">
    <location>
        <begin position="1"/>
        <end position="26"/>
    </location>
</feature>
<feature type="chain" id="PRO_5017075600" description="Cytochrome c-552/4 domain-containing protein" evidence="2">
    <location>
        <begin position="27"/>
        <end position="458"/>
    </location>
</feature>
<dbReference type="AlphaFoldDB" id="A0A371RF79"/>
<dbReference type="OrthoDB" id="257578at2"/>
<feature type="domain" description="Cytochrome c-552/4" evidence="3">
    <location>
        <begin position="76"/>
        <end position="139"/>
    </location>
</feature>
<dbReference type="InterPro" id="IPR051829">
    <property type="entry name" value="Multiheme_Cytochr_ET"/>
</dbReference>